<dbReference type="GeneID" id="122131585"/>
<sequence length="239" mass="26359">MDLDSIEGLNEVRPAVYRAALKLRSLQKLCQMHMVTLRELRPALSLLSESADPQTRLSEAEVRQGLERLFQSVSEEHPGQVFTEAIDQTTRLLFKLYDREQTGSVLLHSVEAALTALSGDSLTDKHRALFRLGESLSGHLGSEDSTVTRSGLRVLLHDLSQVPAVVQESHVFGHVETAVRSCFSGVLTAGVCEEVSVGWLQSEPRLLLWLSTLYRISASEAVVHAIRCRACKAFPITGL</sequence>
<dbReference type="InterPro" id="IPR015153">
    <property type="entry name" value="EF-hand_dom_typ1"/>
</dbReference>
<dbReference type="Pfam" id="PF09068">
    <property type="entry name" value="EF-hand_2"/>
    <property type="match status" value="1"/>
</dbReference>
<accession>A0A8M1KHZ9</accession>
<feature type="domain" description="EF-hand" evidence="1">
    <location>
        <begin position="4"/>
        <end position="118"/>
    </location>
</feature>
<dbReference type="GO" id="GO:0099536">
    <property type="term" value="P:synaptic signaling"/>
    <property type="evidence" value="ECO:0007669"/>
    <property type="project" value="TreeGrafter"/>
</dbReference>
<feature type="domain" description="EF-hand" evidence="2">
    <location>
        <begin position="122"/>
        <end position="216"/>
    </location>
</feature>
<dbReference type="PANTHER" id="PTHR12268">
    <property type="entry name" value="E3 UBIQUITIN-PROTEIN LIGASE KCMF1"/>
    <property type="match status" value="1"/>
</dbReference>
<dbReference type="AlphaFoldDB" id="A0A8M1KHZ9"/>
<dbReference type="RefSeq" id="XP_042562170.1">
    <property type="nucleotide sequence ID" value="XM_042706236.1"/>
</dbReference>
<feature type="non-terminal residue" evidence="4">
    <location>
        <position position="239"/>
    </location>
</feature>
<dbReference type="Pfam" id="PF09069">
    <property type="entry name" value="EF-hand_3"/>
    <property type="match status" value="1"/>
</dbReference>
<evidence type="ECO:0000259" key="1">
    <source>
        <dbReference type="Pfam" id="PF09068"/>
    </source>
</evidence>
<dbReference type="CDD" id="cd16243">
    <property type="entry name" value="EFh_DYTN"/>
    <property type="match status" value="1"/>
</dbReference>
<dbReference type="InterPro" id="IPR050774">
    <property type="entry name" value="KCMF1/Dystrophin"/>
</dbReference>
<evidence type="ECO:0000259" key="2">
    <source>
        <dbReference type="Pfam" id="PF09069"/>
    </source>
</evidence>
<dbReference type="PANTHER" id="PTHR12268:SF18">
    <property type="entry name" value="DYSTROTELIN"/>
    <property type="match status" value="1"/>
</dbReference>
<dbReference type="InterPro" id="IPR015154">
    <property type="entry name" value="EF-hand_dom_typ2"/>
</dbReference>
<protein>
    <submittedName>
        <fullName evidence="4">Dystrotelin-like</fullName>
    </submittedName>
</protein>
<proteinExistence type="predicted"/>
<evidence type="ECO:0000313" key="3">
    <source>
        <dbReference type="Proteomes" id="UP000515152"/>
    </source>
</evidence>
<reference evidence="4" key="1">
    <citation type="submission" date="2025-08" db="UniProtKB">
        <authorList>
            <consortium name="RefSeq"/>
        </authorList>
    </citation>
    <scope>IDENTIFICATION</scope>
</reference>
<gene>
    <name evidence="4" type="primary">LOC122131585</name>
</gene>
<dbReference type="Proteomes" id="UP000515152">
    <property type="component" value="Unplaced"/>
</dbReference>
<organism evidence="3 4">
    <name type="scientific">Clupea harengus</name>
    <name type="common">Atlantic herring</name>
    <dbReference type="NCBI Taxonomy" id="7950"/>
    <lineage>
        <taxon>Eukaryota</taxon>
        <taxon>Metazoa</taxon>
        <taxon>Chordata</taxon>
        <taxon>Craniata</taxon>
        <taxon>Vertebrata</taxon>
        <taxon>Euteleostomi</taxon>
        <taxon>Actinopterygii</taxon>
        <taxon>Neopterygii</taxon>
        <taxon>Teleostei</taxon>
        <taxon>Clupei</taxon>
        <taxon>Clupeiformes</taxon>
        <taxon>Clupeoidei</taxon>
        <taxon>Clupeidae</taxon>
        <taxon>Clupea</taxon>
    </lineage>
</organism>
<dbReference type="GO" id="GO:0005886">
    <property type="term" value="C:plasma membrane"/>
    <property type="evidence" value="ECO:0007669"/>
    <property type="project" value="TreeGrafter"/>
</dbReference>
<dbReference type="KEGG" id="char:122131585"/>
<keyword evidence="3" id="KW-1185">Reference proteome</keyword>
<evidence type="ECO:0000313" key="4">
    <source>
        <dbReference type="RefSeq" id="XP_042562170.1"/>
    </source>
</evidence>
<dbReference type="OrthoDB" id="10014385at2759"/>
<dbReference type="GO" id="GO:0045202">
    <property type="term" value="C:synapse"/>
    <property type="evidence" value="ECO:0007669"/>
    <property type="project" value="GOC"/>
</dbReference>
<name>A0A8M1KHZ9_CLUHA</name>